<dbReference type="Gene3D" id="3.30.460.40">
    <property type="match status" value="1"/>
</dbReference>
<reference evidence="2 3" key="2">
    <citation type="submission" date="2019-03" db="EMBL/GenBank/DDBJ databases">
        <title>Genomic Encyclopedia of Type Strains, Phase IV (KMG-IV): sequencing the most valuable type-strain genomes for metagenomic binning, comparative biology and taxonomic classification.</title>
        <authorList>
            <person name="Goeker M."/>
        </authorList>
    </citation>
    <scope>NUCLEOTIDE SEQUENCE [LARGE SCALE GENOMIC DNA]</scope>
    <source>
        <strain evidence="2 3">DSM 103426</strain>
    </source>
</reference>
<gene>
    <name evidence="2" type="ORF">EDD74_10382</name>
    <name evidence="1" type="ORF">FAEUMB_24960</name>
</gene>
<dbReference type="GO" id="GO:0016740">
    <property type="term" value="F:transferase activity"/>
    <property type="evidence" value="ECO:0007669"/>
    <property type="project" value="UniProtKB-KW"/>
</dbReference>
<evidence type="ECO:0000313" key="2">
    <source>
        <dbReference type="EMBL" id="TCS69632.1"/>
    </source>
</evidence>
<dbReference type="Pfam" id="PF14907">
    <property type="entry name" value="NTP_transf_5"/>
    <property type="match status" value="1"/>
</dbReference>
<keyword evidence="4" id="KW-1185">Reference proteome</keyword>
<evidence type="ECO:0000313" key="1">
    <source>
        <dbReference type="EMBL" id="GBU05955.1"/>
    </source>
</evidence>
<reference evidence="1 4" key="1">
    <citation type="journal article" date="2018" name="Int. J. Syst. Evol. Microbiol.">
        <title>Draft Genome Sequence of Faecalimonas umbilicata JCM 30896T, an Acetate-Producing Bacterium Isolated from Human Feces.</title>
        <authorList>
            <person name="Sakamoto M."/>
            <person name="Ikeyama N."/>
            <person name="Yuki M."/>
            <person name="Ohkuma M."/>
        </authorList>
    </citation>
    <scope>NUCLEOTIDE SEQUENCE [LARGE SCALE GENOMIC DNA]</scope>
    <source>
        <strain evidence="1 4">EGH7</strain>
    </source>
</reference>
<keyword evidence="2" id="KW-0808">Transferase</keyword>
<dbReference type="EMBL" id="BHEO01000008">
    <property type="protein sequence ID" value="GBU05955.1"/>
    <property type="molecule type" value="Genomic_DNA"/>
</dbReference>
<name>A0A4R3JTE7_9FIRM</name>
<organism evidence="2 3">
    <name type="scientific">Faecalimonas umbilicata</name>
    <dbReference type="NCBI Taxonomy" id="1912855"/>
    <lineage>
        <taxon>Bacteria</taxon>
        <taxon>Bacillati</taxon>
        <taxon>Bacillota</taxon>
        <taxon>Clostridia</taxon>
        <taxon>Lachnospirales</taxon>
        <taxon>Lachnospiraceae</taxon>
        <taxon>Faecalimonas</taxon>
    </lineage>
</organism>
<evidence type="ECO:0000313" key="3">
    <source>
        <dbReference type="Proteomes" id="UP000294613"/>
    </source>
</evidence>
<sequence length="407" mass="48041">MNMNTVQTAVIQLLQIYMGMDDCVDTFPKQVDWAEVYELAVKHNIGGILYTAIRKLPEQECVPKDIQKDLQVHFYASVSRSKEQDMRMVQVMECLNQNKIFHVLMKGWVLKRYYPIPELRTMGDIDFLIREEDRQRTHEALLQLGFLCTSDTGFVWCYEKGNTLLEVHSRIVSQKVGRGADTEQYYLDAVSHTEKVRGEYTLCFIKEYHLVYLFVHAAKHFQYAGYGLRGQLDFALFMEKYGNELNWDYIWQELEKLGLSAFARATLTLCKEWFGTKIDFLPMQMETENYEKMKEIIFAGGVYGYCDRNMEASQVRDQLEGAEKSDLKTLKWKAMIKMIFPDRQYMRMYLKNVEKHPSLLPAAWVIRWYQAIFKRGSRNTQRMKQFLSVDEGVREEYTLLKELDLLQ</sequence>
<dbReference type="Proteomes" id="UP000702954">
    <property type="component" value="Unassembled WGS sequence"/>
</dbReference>
<dbReference type="InterPro" id="IPR039498">
    <property type="entry name" value="NTP_transf_5"/>
</dbReference>
<dbReference type="AlphaFoldDB" id="A0A4R3JTE7"/>
<accession>A0A4R3JTE7</accession>
<proteinExistence type="predicted"/>
<dbReference type="Proteomes" id="UP000294613">
    <property type="component" value="Unassembled WGS sequence"/>
</dbReference>
<comment type="caution">
    <text evidence="2">The sequence shown here is derived from an EMBL/GenBank/DDBJ whole genome shotgun (WGS) entry which is preliminary data.</text>
</comment>
<evidence type="ECO:0000313" key="4">
    <source>
        <dbReference type="Proteomes" id="UP000702954"/>
    </source>
</evidence>
<dbReference type="EMBL" id="SLZV01000003">
    <property type="protein sequence ID" value="TCS69632.1"/>
    <property type="molecule type" value="Genomic_DNA"/>
</dbReference>
<dbReference type="RefSeq" id="WP_165851611.1">
    <property type="nucleotide sequence ID" value="NZ_BHEO01000008.1"/>
</dbReference>
<protein>
    <submittedName>
        <fullName evidence="2">Putative nucleotidyltransferase-like protein</fullName>
    </submittedName>
</protein>